<name>A0ABV5SU68_9MICO</name>
<dbReference type="Proteomes" id="UP001589667">
    <property type="component" value="Unassembled WGS sequence"/>
</dbReference>
<dbReference type="InterPro" id="IPR000600">
    <property type="entry name" value="ROK"/>
</dbReference>
<dbReference type="InterPro" id="IPR000835">
    <property type="entry name" value="HTH_MarR-typ"/>
</dbReference>
<dbReference type="Gene3D" id="1.10.10.10">
    <property type="entry name" value="Winged helix-like DNA-binding domain superfamily/Winged helix DNA-binding domain"/>
    <property type="match status" value="1"/>
</dbReference>
<dbReference type="PANTHER" id="PTHR18964:SF149">
    <property type="entry name" value="BIFUNCTIONAL UDP-N-ACETYLGLUCOSAMINE 2-EPIMERASE_N-ACETYLMANNOSAMINE KINASE"/>
    <property type="match status" value="1"/>
</dbReference>
<evidence type="ECO:0000313" key="3">
    <source>
        <dbReference type="EMBL" id="MFB9643006.1"/>
    </source>
</evidence>
<keyword evidence="4" id="KW-1185">Reference proteome</keyword>
<dbReference type="EMBL" id="JBHMBL010000002">
    <property type="protein sequence ID" value="MFB9643006.1"/>
    <property type="molecule type" value="Genomic_DNA"/>
</dbReference>
<dbReference type="SUPFAM" id="SSF53067">
    <property type="entry name" value="Actin-like ATPase domain"/>
    <property type="match status" value="1"/>
</dbReference>
<dbReference type="SUPFAM" id="SSF46785">
    <property type="entry name" value="Winged helix' DNA-binding domain"/>
    <property type="match status" value="1"/>
</dbReference>
<reference evidence="3 4" key="1">
    <citation type="submission" date="2024-09" db="EMBL/GenBank/DDBJ databases">
        <authorList>
            <person name="Sun Q."/>
            <person name="Mori K."/>
        </authorList>
    </citation>
    <scope>NUCLEOTIDE SEQUENCE [LARGE SCALE GENOMIC DNA]</scope>
    <source>
        <strain evidence="3 4">JCM 14321</strain>
    </source>
</reference>
<comment type="similarity">
    <text evidence="1">Belongs to the ROK (NagC/XylR) family.</text>
</comment>
<dbReference type="InterPro" id="IPR036388">
    <property type="entry name" value="WH-like_DNA-bd_sf"/>
</dbReference>
<dbReference type="InterPro" id="IPR036390">
    <property type="entry name" value="WH_DNA-bd_sf"/>
</dbReference>
<proteinExistence type="inferred from homology"/>
<comment type="caution">
    <text evidence="3">The sequence shown here is derived from an EMBL/GenBank/DDBJ whole genome shotgun (WGS) entry which is preliminary data.</text>
</comment>
<dbReference type="Pfam" id="PF12802">
    <property type="entry name" value="MarR_2"/>
    <property type="match status" value="1"/>
</dbReference>
<feature type="domain" description="HTH marR-type" evidence="2">
    <location>
        <begin position="22"/>
        <end position="69"/>
    </location>
</feature>
<dbReference type="InterPro" id="IPR011991">
    <property type="entry name" value="ArsR-like_HTH"/>
</dbReference>
<protein>
    <submittedName>
        <fullName evidence="3">ROK family protein</fullName>
    </submittedName>
</protein>
<evidence type="ECO:0000256" key="1">
    <source>
        <dbReference type="ARBA" id="ARBA00006479"/>
    </source>
</evidence>
<dbReference type="Gene3D" id="3.30.420.40">
    <property type="match status" value="2"/>
</dbReference>
<evidence type="ECO:0000259" key="2">
    <source>
        <dbReference type="Pfam" id="PF12802"/>
    </source>
</evidence>
<dbReference type="InterPro" id="IPR043129">
    <property type="entry name" value="ATPase_NBD"/>
</dbReference>
<gene>
    <name evidence="3" type="ORF">ACFFQV_11970</name>
</gene>
<evidence type="ECO:0000313" key="4">
    <source>
        <dbReference type="Proteomes" id="UP001589667"/>
    </source>
</evidence>
<accession>A0ABV5SU68</accession>
<sequence>MSQIDPGTPTWLAARNDRTAFRLLLEHGPLTRSRLGELTGLSKPTASQMLARLERVGLIHPVGERSGGRGPNAVTYGVRTDRITGVAISILDRSIQAVVVDAVDHDHPMVEIATADGDRTPEGDVRDAVRAACASAGIDESTVSRVVIGVQAAFFVEGDELSFTDTLPGWPAIGARARIEQALGIQVTIDNDVNLATMAERSAGAAQQASSFALFWIGDGLGVGVDLGGTVHRGASGGAGEIGYLAVPRAAAALAPTANDFTDLLGGPAVARMLGDGDGDGDGDQTLAEVLPRLAGDEAALSALADRVILAVDPLLAILDPSMIVLGGPTGTAGGARLAELVAGRVDPAAHPKLAVRTSGAGAQPVLLGARQQLVDQIRDQLEADISLAT</sequence>
<dbReference type="RefSeq" id="WP_157422320.1">
    <property type="nucleotide sequence ID" value="NZ_BAAANI010000002.1"/>
</dbReference>
<dbReference type="PANTHER" id="PTHR18964">
    <property type="entry name" value="ROK (REPRESSOR, ORF, KINASE) FAMILY"/>
    <property type="match status" value="1"/>
</dbReference>
<dbReference type="Pfam" id="PF00480">
    <property type="entry name" value="ROK"/>
    <property type="match status" value="1"/>
</dbReference>
<organism evidence="3 4">
    <name type="scientific">Agromyces lapidis</name>
    <dbReference type="NCBI Taxonomy" id="279574"/>
    <lineage>
        <taxon>Bacteria</taxon>
        <taxon>Bacillati</taxon>
        <taxon>Actinomycetota</taxon>
        <taxon>Actinomycetes</taxon>
        <taxon>Micrococcales</taxon>
        <taxon>Microbacteriaceae</taxon>
        <taxon>Agromyces</taxon>
    </lineage>
</organism>
<dbReference type="CDD" id="cd00090">
    <property type="entry name" value="HTH_ARSR"/>
    <property type="match status" value="1"/>
</dbReference>